<dbReference type="EMBL" id="FNAK01000001">
    <property type="protein sequence ID" value="SDD31979.1"/>
    <property type="molecule type" value="Genomic_DNA"/>
</dbReference>
<dbReference type="OrthoDB" id="9952148at2"/>
<dbReference type="AlphaFoldDB" id="A0A1G6TSH7"/>
<feature type="transmembrane region" description="Helical" evidence="1">
    <location>
        <begin position="94"/>
        <end position="119"/>
    </location>
</feature>
<organism evidence="2 3">
    <name type="scientific">Kordiimonas lacus</name>
    <dbReference type="NCBI Taxonomy" id="637679"/>
    <lineage>
        <taxon>Bacteria</taxon>
        <taxon>Pseudomonadati</taxon>
        <taxon>Pseudomonadota</taxon>
        <taxon>Alphaproteobacteria</taxon>
        <taxon>Kordiimonadales</taxon>
        <taxon>Kordiimonadaceae</taxon>
        <taxon>Kordiimonas</taxon>
    </lineage>
</organism>
<keyword evidence="1" id="KW-0812">Transmembrane</keyword>
<keyword evidence="3" id="KW-1185">Reference proteome</keyword>
<feature type="transmembrane region" description="Helical" evidence="1">
    <location>
        <begin position="174"/>
        <end position="193"/>
    </location>
</feature>
<sequence length="201" mass="21521">MAQENLTQESAASDLALIREMMEAGKRRVAFNGTHLIIWGGVLMVGFFAQFLAVVGRLPDTVLGIWGPVLAVGWGLEFFLFRGKAGPSEKNLPILAHATSWLAVGLGTMIYFGISLAFGTFEPKAITLISTALIGSAFFVTAAMTGVKWLNVVTAGWWGLMAYVAHQATFDAEMLLVMAVATGLLLSLPGFLMRRLAPAGE</sequence>
<protein>
    <submittedName>
        <fullName evidence="2">Uncharacterized protein</fullName>
    </submittedName>
</protein>
<gene>
    <name evidence="2" type="ORF">SAMN04488071_0339</name>
</gene>
<feature type="transmembrane region" description="Helical" evidence="1">
    <location>
        <begin position="29"/>
        <end position="53"/>
    </location>
</feature>
<evidence type="ECO:0000313" key="2">
    <source>
        <dbReference type="EMBL" id="SDD31979.1"/>
    </source>
</evidence>
<keyword evidence="1" id="KW-0472">Membrane</keyword>
<feature type="transmembrane region" description="Helical" evidence="1">
    <location>
        <begin position="125"/>
        <end position="142"/>
    </location>
</feature>
<evidence type="ECO:0000256" key="1">
    <source>
        <dbReference type="SAM" id="Phobius"/>
    </source>
</evidence>
<dbReference type="Proteomes" id="UP000183685">
    <property type="component" value="Unassembled WGS sequence"/>
</dbReference>
<reference evidence="2 3" key="1">
    <citation type="submission" date="2016-10" db="EMBL/GenBank/DDBJ databases">
        <authorList>
            <person name="de Groot N.N."/>
        </authorList>
    </citation>
    <scope>NUCLEOTIDE SEQUENCE [LARGE SCALE GENOMIC DNA]</scope>
    <source>
        <strain evidence="2 3">CGMCC 1.9109</strain>
    </source>
</reference>
<dbReference type="RefSeq" id="WP_068308626.1">
    <property type="nucleotide sequence ID" value="NZ_DAIOMO010000003.1"/>
</dbReference>
<keyword evidence="1" id="KW-1133">Transmembrane helix</keyword>
<accession>A0A1G6TSH7</accession>
<proteinExistence type="predicted"/>
<name>A0A1G6TSH7_9PROT</name>
<feature type="transmembrane region" description="Helical" evidence="1">
    <location>
        <begin position="65"/>
        <end position="82"/>
    </location>
</feature>
<evidence type="ECO:0000313" key="3">
    <source>
        <dbReference type="Proteomes" id="UP000183685"/>
    </source>
</evidence>